<dbReference type="Pfam" id="PF00156">
    <property type="entry name" value="Pribosyltran"/>
    <property type="match status" value="1"/>
</dbReference>
<comment type="similarity">
    <text evidence="1">Belongs to the ComF/GntX family.</text>
</comment>
<dbReference type="Pfam" id="PF18912">
    <property type="entry name" value="DZR_2"/>
    <property type="match status" value="1"/>
</dbReference>
<dbReference type="PANTHER" id="PTHR47505:SF1">
    <property type="entry name" value="DNA UTILIZATION PROTEIN YHGH"/>
    <property type="match status" value="1"/>
</dbReference>
<proteinExistence type="inferred from homology"/>
<dbReference type="CDD" id="cd06223">
    <property type="entry name" value="PRTases_typeI"/>
    <property type="match status" value="1"/>
</dbReference>
<sequence>MTGGLHTLLRSLMPRRCPGCDAQLGASAGLCPACRATLRPQVQRHSPLHLHPTPHLVVLGPYRGVLGRSVKALKYGGSREVAGVLGAALASGVPSEWGVQGVSGVPLHRSRQQQRSFNQAELLGRATAERLGVPYLAALARQRSTGAQARRHASERRVAVQDAFVATGAPLPGTLLLVDDVLTTGSTLLACTRALQTAGVQRVYYAVVAR</sequence>
<dbReference type="InterPro" id="IPR029057">
    <property type="entry name" value="PRTase-like"/>
</dbReference>
<dbReference type="InterPro" id="IPR000836">
    <property type="entry name" value="PRTase_dom"/>
</dbReference>
<dbReference type="Gene3D" id="3.40.50.2020">
    <property type="match status" value="1"/>
</dbReference>
<feature type="domain" description="Double zinc ribbon" evidence="3">
    <location>
        <begin position="8"/>
        <end position="42"/>
    </location>
</feature>
<reference evidence="4" key="1">
    <citation type="journal article" date="2014" name="Int. J. Syst. Evol. Microbiol.">
        <title>Complete genome sequence of Corynebacterium casei LMG S-19264T (=DSM 44701T), isolated from a smear-ripened cheese.</title>
        <authorList>
            <consortium name="US DOE Joint Genome Institute (JGI-PGF)"/>
            <person name="Walter F."/>
            <person name="Albersmeier A."/>
            <person name="Kalinowski J."/>
            <person name="Ruckert C."/>
        </authorList>
    </citation>
    <scope>NUCLEOTIDE SEQUENCE</scope>
    <source>
        <strain evidence="4">JCM 14371</strain>
    </source>
</reference>
<protein>
    <submittedName>
        <fullName evidence="4">Amidophosphoribosyltransferase</fullName>
    </submittedName>
</protein>
<evidence type="ECO:0000313" key="4">
    <source>
        <dbReference type="EMBL" id="GGJ60770.1"/>
    </source>
</evidence>
<comment type="caution">
    <text evidence="4">The sequence shown here is derived from an EMBL/GenBank/DDBJ whole genome shotgun (WGS) entry which is preliminary data.</text>
</comment>
<keyword evidence="5" id="KW-1185">Reference proteome</keyword>
<dbReference type="InterPro" id="IPR044005">
    <property type="entry name" value="DZR_2"/>
</dbReference>
<dbReference type="Proteomes" id="UP000635726">
    <property type="component" value="Unassembled WGS sequence"/>
</dbReference>
<dbReference type="PANTHER" id="PTHR47505">
    <property type="entry name" value="DNA UTILIZATION PROTEIN YHGH"/>
    <property type="match status" value="1"/>
</dbReference>
<dbReference type="EMBL" id="BMOE01000001">
    <property type="protein sequence ID" value="GGJ60770.1"/>
    <property type="molecule type" value="Genomic_DNA"/>
</dbReference>
<evidence type="ECO:0000313" key="5">
    <source>
        <dbReference type="Proteomes" id="UP000635726"/>
    </source>
</evidence>
<evidence type="ECO:0000259" key="3">
    <source>
        <dbReference type="Pfam" id="PF18912"/>
    </source>
</evidence>
<name>A0A917UIH9_9DEIO</name>
<dbReference type="RefSeq" id="WP_229670640.1">
    <property type="nucleotide sequence ID" value="NZ_BMOE01000001.1"/>
</dbReference>
<evidence type="ECO:0000259" key="2">
    <source>
        <dbReference type="Pfam" id="PF00156"/>
    </source>
</evidence>
<evidence type="ECO:0000256" key="1">
    <source>
        <dbReference type="ARBA" id="ARBA00008007"/>
    </source>
</evidence>
<reference evidence="4" key="2">
    <citation type="submission" date="2020-09" db="EMBL/GenBank/DDBJ databases">
        <authorList>
            <person name="Sun Q."/>
            <person name="Ohkuma M."/>
        </authorList>
    </citation>
    <scope>NUCLEOTIDE SEQUENCE</scope>
    <source>
        <strain evidence="4">JCM 14371</strain>
    </source>
</reference>
<accession>A0A917UIH9</accession>
<dbReference type="InterPro" id="IPR051910">
    <property type="entry name" value="ComF/GntX_DNA_util-trans"/>
</dbReference>
<dbReference type="AlphaFoldDB" id="A0A917UIH9"/>
<feature type="domain" description="Phosphoribosyltransferase" evidence="2">
    <location>
        <begin position="127"/>
        <end position="209"/>
    </location>
</feature>
<organism evidence="4 5">
    <name type="scientific">Deinococcus aquiradiocola</name>
    <dbReference type="NCBI Taxonomy" id="393059"/>
    <lineage>
        <taxon>Bacteria</taxon>
        <taxon>Thermotogati</taxon>
        <taxon>Deinococcota</taxon>
        <taxon>Deinococci</taxon>
        <taxon>Deinococcales</taxon>
        <taxon>Deinococcaceae</taxon>
        <taxon>Deinococcus</taxon>
    </lineage>
</organism>
<gene>
    <name evidence="4" type="ORF">GCM10008939_00640</name>
</gene>
<dbReference type="SUPFAM" id="SSF53271">
    <property type="entry name" value="PRTase-like"/>
    <property type="match status" value="1"/>
</dbReference>